<accession>A0A1H0QKY9</accession>
<name>A0A1H0QKY9_9BACT</name>
<proteinExistence type="predicted"/>
<evidence type="ECO:0000313" key="2">
    <source>
        <dbReference type="Proteomes" id="UP000199073"/>
    </source>
</evidence>
<reference evidence="1 2" key="1">
    <citation type="submission" date="2016-10" db="EMBL/GenBank/DDBJ databases">
        <authorList>
            <person name="de Groot N.N."/>
        </authorList>
    </citation>
    <scope>NUCLEOTIDE SEQUENCE [LARGE SCALE GENOMIC DNA]</scope>
    <source>
        <strain evidence="1 2">DSM 12130</strain>
    </source>
</reference>
<dbReference type="AlphaFoldDB" id="A0A1H0QKY9"/>
<dbReference type="RefSeq" id="WP_092222398.1">
    <property type="nucleotide sequence ID" value="NZ_FNJI01000012.1"/>
</dbReference>
<sequence length="81" mass="9027">MTAASANTRPIVISSLFSDELNNVFAIGAIDPVKVFDHHLEHFETIPGSRATRRPGSWRSQDNYPCFAENLPAKKTRNNLS</sequence>
<evidence type="ECO:0000313" key="1">
    <source>
        <dbReference type="EMBL" id="SDP18051.1"/>
    </source>
</evidence>
<dbReference type="STRING" id="91360.SAMN05660330_02015"/>
<protein>
    <submittedName>
        <fullName evidence="1">Uncharacterized protein</fullName>
    </submittedName>
</protein>
<keyword evidence="2" id="KW-1185">Reference proteome</keyword>
<gene>
    <name evidence="1" type="ORF">SAMN05660330_02015</name>
</gene>
<dbReference type="Proteomes" id="UP000199073">
    <property type="component" value="Unassembled WGS sequence"/>
</dbReference>
<organism evidence="1 2">
    <name type="scientific">Desulforhopalus singaporensis</name>
    <dbReference type="NCBI Taxonomy" id="91360"/>
    <lineage>
        <taxon>Bacteria</taxon>
        <taxon>Pseudomonadati</taxon>
        <taxon>Thermodesulfobacteriota</taxon>
        <taxon>Desulfobulbia</taxon>
        <taxon>Desulfobulbales</taxon>
        <taxon>Desulfocapsaceae</taxon>
        <taxon>Desulforhopalus</taxon>
    </lineage>
</organism>
<dbReference type="EMBL" id="FNJI01000012">
    <property type="protein sequence ID" value="SDP18051.1"/>
    <property type="molecule type" value="Genomic_DNA"/>
</dbReference>